<dbReference type="Proteomes" id="UP000233343">
    <property type="component" value="Unassembled WGS sequence"/>
</dbReference>
<dbReference type="RefSeq" id="WP_066193418.1">
    <property type="nucleotide sequence ID" value="NZ_JAFDQP010000003.1"/>
</dbReference>
<dbReference type="PANTHER" id="PTHR33442">
    <property type="entry name" value="TRANS-3-HYDROXY-L-PROLINE DEHYDRATASE"/>
    <property type="match status" value="1"/>
</dbReference>
<sequence length="295" mass="32854">MKLNKIYSTIDIHVAGEAFRIIHDLSLPRTNSLYQLSEQFPIKFEKEISLLLKEPRGYAGLSGCAVLPPYHQQADAAALFFNHEGEMTVSYSGIVAVITCLLETGKLEVRSSQQYTIETIAGIIQVTAILEEDEVIEVWMAMDDVHVIPNQQADYSIAEGNSYRLALFDSNITIELEKLPQLSNLGKSKATLLDDRVDGIVLIDSKSSHIKTMTFNKDGQILRSPGFETTAACFANFKKESASEQLFINESIFGSRLQMHHSDKGSRLKSRGFITSMQTFVLDPTDPLAKGFLIK</sequence>
<organism evidence="2 3">
    <name type="scientific">Cytobacillus horneckiae</name>
    <dbReference type="NCBI Taxonomy" id="549687"/>
    <lineage>
        <taxon>Bacteria</taxon>
        <taxon>Bacillati</taxon>
        <taxon>Bacillota</taxon>
        <taxon>Bacilli</taxon>
        <taxon>Bacillales</taxon>
        <taxon>Bacillaceae</taxon>
        <taxon>Cytobacillus</taxon>
    </lineage>
</organism>
<protein>
    <submittedName>
        <fullName evidence="2">Proline racemase</fullName>
    </submittedName>
</protein>
<evidence type="ECO:0000256" key="1">
    <source>
        <dbReference type="ARBA" id="ARBA00007529"/>
    </source>
</evidence>
<dbReference type="AlphaFoldDB" id="A0A2N0ZG70"/>
<dbReference type="EMBL" id="PISD01000028">
    <property type="protein sequence ID" value="PKG28514.1"/>
    <property type="molecule type" value="Genomic_DNA"/>
</dbReference>
<keyword evidence="3" id="KW-1185">Reference proteome</keyword>
<dbReference type="PANTHER" id="PTHR33442:SF1">
    <property type="entry name" value="TRANS-3-HYDROXY-L-PROLINE DEHYDRATASE"/>
    <property type="match status" value="1"/>
</dbReference>
<gene>
    <name evidence="2" type="ORF">CWS20_13160</name>
</gene>
<proteinExistence type="inferred from homology"/>
<evidence type="ECO:0000313" key="2">
    <source>
        <dbReference type="EMBL" id="PKG28514.1"/>
    </source>
</evidence>
<dbReference type="Pfam" id="PF05544">
    <property type="entry name" value="Pro_racemase"/>
    <property type="match status" value="2"/>
</dbReference>
<name>A0A2N0ZG70_9BACI</name>
<dbReference type="InterPro" id="IPR008794">
    <property type="entry name" value="Pro_racemase_fam"/>
</dbReference>
<dbReference type="Gene3D" id="3.10.310.10">
    <property type="entry name" value="Diaminopimelate Epimerase, Chain A, domain 1"/>
    <property type="match status" value="2"/>
</dbReference>
<reference evidence="2 3" key="1">
    <citation type="journal article" date="2010" name="Int. J. Syst. Evol. Microbiol.">
        <title>Bacillus horneckiae sp. nov., isolated from a spacecraft-assembly clean room.</title>
        <authorList>
            <person name="Vaishampayan P."/>
            <person name="Probst A."/>
            <person name="Krishnamurthi S."/>
            <person name="Ghosh S."/>
            <person name="Osman S."/>
            <person name="McDowall A."/>
            <person name="Ruckmani A."/>
            <person name="Mayilraj S."/>
            <person name="Venkateswaran K."/>
        </authorList>
    </citation>
    <scope>NUCLEOTIDE SEQUENCE [LARGE SCALE GENOMIC DNA]</scope>
    <source>
        <strain evidence="3">1PO1SC</strain>
    </source>
</reference>
<comment type="caution">
    <text evidence="2">The sequence shown here is derived from an EMBL/GenBank/DDBJ whole genome shotgun (WGS) entry which is preliminary data.</text>
</comment>
<evidence type="ECO:0000313" key="3">
    <source>
        <dbReference type="Proteomes" id="UP000233343"/>
    </source>
</evidence>
<comment type="similarity">
    <text evidence="1">Belongs to the proline racemase family.</text>
</comment>
<accession>A0A2N0ZG70</accession>
<dbReference type="GO" id="GO:0047580">
    <property type="term" value="F:4-hydroxyproline epimerase activity"/>
    <property type="evidence" value="ECO:0007669"/>
    <property type="project" value="TreeGrafter"/>
</dbReference>
<dbReference type="SUPFAM" id="SSF54506">
    <property type="entry name" value="Diaminopimelate epimerase-like"/>
    <property type="match status" value="1"/>
</dbReference>